<evidence type="ECO:0000313" key="3">
    <source>
        <dbReference type="Proteomes" id="UP000231693"/>
    </source>
</evidence>
<dbReference type="RefSeq" id="WP_100421998.1">
    <property type="nucleotide sequence ID" value="NZ_BOOX01000003.1"/>
</dbReference>
<evidence type="ECO:0000313" key="2">
    <source>
        <dbReference type="EMBL" id="PJJ77651.1"/>
    </source>
</evidence>
<gene>
    <name evidence="2" type="ORF">CLV28_0876</name>
</gene>
<accession>A0A2M9D0D6</accession>
<organism evidence="2 3">
    <name type="scientific">Sediminihabitans luteus</name>
    <dbReference type="NCBI Taxonomy" id="1138585"/>
    <lineage>
        <taxon>Bacteria</taxon>
        <taxon>Bacillati</taxon>
        <taxon>Actinomycetota</taxon>
        <taxon>Actinomycetes</taxon>
        <taxon>Micrococcales</taxon>
        <taxon>Cellulomonadaceae</taxon>
        <taxon>Sediminihabitans</taxon>
    </lineage>
</organism>
<proteinExistence type="predicted"/>
<keyword evidence="3" id="KW-1185">Reference proteome</keyword>
<name>A0A2M9D0D6_9CELL</name>
<evidence type="ECO:0000256" key="1">
    <source>
        <dbReference type="SAM" id="MobiDB-lite"/>
    </source>
</evidence>
<feature type="region of interest" description="Disordered" evidence="1">
    <location>
        <begin position="228"/>
        <end position="285"/>
    </location>
</feature>
<dbReference type="Proteomes" id="UP000231693">
    <property type="component" value="Unassembled WGS sequence"/>
</dbReference>
<dbReference type="EMBL" id="PGFE01000001">
    <property type="protein sequence ID" value="PJJ77651.1"/>
    <property type="molecule type" value="Genomic_DNA"/>
</dbReference>
<sequence>MDPFAGIFALIVLAAFGGAIAVNQIARVRARERGEALAAWALARGWRSLDQDPYLPGRWAGTPFGEGDDRRATDVVRGVRHGYSIVSFTYRWTTVSTTSDGDGGRRTSRTNHHAHVVALDVPPSLPTVELTPQGLGSRIATFFGGQDVEVGWPPFDDAWRVRTSDEHHARSILDARATQRLVQPDVLGRPVRLEGHSLLTWVSGPTDVAGLDHRVDQVAELAQALGLRPDAVHDAPPPAAPRGGIPGPASSGMPDYGTPDGGTPDYGTTGYGISGHGTPDYGTSD</sequence>
<dbReference type="OrthoDB" id="3429251at2"/>
<dbReference type="AlphaFoldDB" id="A0A2M9D0D6"/>
<feature type="compositionally biased region" description="Low complexity" evidence="1">
    <location>
        <begin position="241"/>
        <end position="268"/>
    </location>
</feature>
<protein>
    <submittedName>
        <fullName evidence="2">Uncharacterized protein</fullName>
    </submittedName>
</protein>
<reference evidence="2 3" key="1">
    <citation type="submission" date="2017-11" db="EMBL/GenBank/DDBJ databases">
        <title>Genomic Encyclopedia of Archaeal and Bacterial Type Strains, Phase II (KMG-II): From Individual Species to Whole Genera.</title>
        <authorList>
            <person name="Goeker M."/>
        </authorList>
    </citation>
    <scope>NUCLEOTIDE SEQUENCE [LARGE SCALE GENOMIC DNA]</scope>
    <source>
        <strain evidence="2 3">DSM 25478</strain>
    </source>
</reference>
<comment type="caution">
    <text evidence="2">The sequence shown here is derived from an EMBL/GenBank/DDBJ whole genome shotgun (WGS) entry which is preliminary data.</text>
</comment>